<evidence type="ECO:0000313" key="2">
    <source>
        <dbReference type="EMBL" id="CAA9506128.1"/>
    </source>
</evidence>
<name>A0A6J4SUV9_9BACT</name>
<proteinExistence type="predicted"/>
<organism evidence="2">
    <name type="scientific">uncultured Segetibacter sp</name>
    <dbReference type="NCBI Taxonomy" id="481133"/>
    <lineage>
        <taxon>Bacteria</taxon>
        <taxon>Pseudomonadati</taxon>
        <taxon>Bacteroidota</taxon>
        <taxon>Chitinophagia</taxon>
        <taxon>Chitinophagales</taxon>
        <taxon>Chitinophagaceae</taxon>
        <taxon>Segetibacter</taxon>
        <taxon>environmental samples</taxon>
    </lineage>
</organism>
<evidence type="ECO:0000259" key="1">
    <source>
        <dbReference type="SMART" id="SM00014"/>
    </source>
</evidence>
<sequence>MGLKTGFIVALIGFVPVIGFSQKADSLINKLDSLKQQTDTTGQNNLVEPAFYNERTKVNTKVFGILLLNDFKQQALSPLDINKKGWLTGAALVGTTLGIGFLDKPIQQWAAGLRRRNPGLGDYSRAVSDIGGVYEGITFASIATYGFVFKKPKLRTTTALATQAYITSTFWSMLFKAASGRLRPHDIDENSTMNQPRFHGPFYNLPYGGNSAFPSAHTTLAFAAARVYAMEYKNIPAVPVIAYSVAGLIGFSRIIENRHWATDVFAGALLGYACGTQVVNNYHRYARLVRTGRIKKKKKKGDISLNIQYQPGAGIIPGLVYRFR</sequence>
<dbReference type="InterPro" id="IPR036938">
    <property type="entry name" value="PAP2/HPO_sf"/>
</dbReference>
<dbReference type="Pfam" id="PF01569">
    <property type="entry name" value="PAP2"/>
    <property type="match status" value="1"/>
</dbReference>
<protein>
    <recommendedName>
        <fullName evidence="1">Phosphatidic acid phosphatase type 2/haloperoxidase domain-containing protein</fullName>
    </recommendedName>
</protein>
<feature type="domain" description="Phosphatidic acid phosphatase type 2/haloperoxidase" evidence="1">
    <location>
        <begin position="156"/>
        <end position="279"/>
    </location>
</feature>
<dbReference type="Gene3D" id="1.20.144.10">
    <property type="entry name" value="Phosphatidic acid phosphatase type 2/haloperoxidase"/>
    <property type="match status" value="1"/>
</dbReference>
<dbReference type="EMBL" id="CADCVN010000858">
    <property type="protein sequence ID" value="CAA9506128.1"/>
    <property type="molecule type" value="Genomic_DNA"/>
</dbReference>
<gene>
    <name evidence="2" type="ORF">AVDCRST_MAG96-2228</name>
</gene>
<dbReference type="SMART" id="SM00014">
    <property type="entry name" value="acidPPc"/>
    <property type="match status" value="1"/>
</dbReference>
<dbReference type="InterPro" id="IPR000326">
    <property type="entry name" value="PAP2/HPO"/>
</dbReference>
<dbReference type="AlphaFoldDB" id="A0A6J4SUV9"/>
<accession>A0A6J4SUV9</accession>
<reference evidence="2" key="1">
    <citation type="submission" date="2020-02" db="EMBL/GenBank/DDBJ databases">
        <authorList>
            <person name="Meier V. D."/>
        </authorList>
    </citation>
    <scope>NUCLEOTIDE SEQUENCE</scope>
    <source>
        <strain evidence="2">AVDCRST_MAG96</strain>
    </source>
</reference>
<dbReference type="SUPFAM" id="SSF48317">
    <property type="entry name" value="Acid phosphatase/Vanadium-dependent haloperoxidase"/>
    <property type="match status" value="1"/>
</dbReference>